<organism evidence="2 3">
    <name type="scientific">Setaria viridis</name>
    <name type="common">Green bristlegrass</name>
    <name type="synonym">Setaria italica subsp. viridis</name>
    <dbReference type="NCBI Taxonomy" id="4556"/>
    <lineage>
        <taxon>Eukaryota</taxon>
        <taxon>Viridiplantae</taxon>
        <taxon>Streptophyta</taxon>
        <taxon>Embryophyta</taxon>
        <taxon>Tracheophyta</taxon>
        <taxon>Spermatophyta</taxon>
        <taxon>Magnoliopsida</taxon>
        <taxon>Liliopsida</taxon>
        <taxon>Poales</taxon>
        <taxon>Poaceae</taxon>
        <taxon>PACMAD clade</taxon>
        <taxon>Panicoideae</taxon>
        <taxon>Panicodae</taxon>
        <taxon>Paniceae</taxon>
        <taxon>Cenchrinae</taxon>
        <taxon>Setaria</taxon>
    </lineage>
</organism>
<keyword evidence="3" id="KW-1185">Reference proteome</keyword>
<feature type="region of interest" description="Disordered" evidence="1">
    <location>
        <begin position="47"/>
        <end position="67"/>
    </location>
</feature>
<reference evidence="2" key="1">
    <citation type="submission" date="2019-03" db="EMBL/GenBank/DDBJ databases">
        <title>WGS assembly of Setaria viridis.</title>
        <authorList>
            <person name="Huang P."/>
            <person name="Jenkins J."/>
            <person name="Grimwood J."/>
            <person name="Barry K."/>
            <person name="Healey A."/>
            <person name="Mamidi S."/>
            <person name="Sreedasyam A."/>
            <person name="Shu S."/>
            <person name="Feldman M."/>
            <person name="Wu J."/>
            <person name="Yu Y."/>
            <person name="Chen C."/>
            <person name="Johnson J."/>
            <person name="Rokhsar D."/>
            <person name="Baxter I."/>
            <person name="Schmutz J."/>
            <person name="Brutnell T."/>
            <person name="Kellogg E."/>
        </authorList>
    </citation>
    <scope>NUCLEOTIDE SEQUENCE [LARGE SCALE GENOMIC DNA]</scope>
</reference>
<feature type="compositionally biased region" description="Acidic residues" evidence="1">
    <location>
        <begin position="51"/>
        <end position="60"/>
    </location>
</feature>
<evidence type="ECO:0000256" key="1">
    <source>
        <dbReference type="SAM" id="MobiDB-lite"/>
    </source>
</evidence>
<dbReference type="Proteomes" id="UP000298652">
    <property type="component" value="Chromosome 1"/>
</dbReference>
<dbReference type="EMBL" id="CM016552">
    <property type="protein sequence ID" value="TKW40444.1"/>
    <property type="molecule type" value="Genomic_DNA"/>
</dbReference>
<dbReference type="AlphaFoldDB" id="A0A4U6WEM6"/>
<evidence type="ECO:0000313" key="3">
    <source>
        <dbReference type="Proteomes" id="UP000298652"/>
    </source>
</evidence>
<proteinExistence type="predicted"/>
<protein>
    <submittedName>
        <fullName evidence="2">Uncharacterized protein</fullName>
    </submittedName>
</protein>
<sequence>MRIEEEAAAWCILCRWRWRAVPKPVAVCCGGGEEILRGAHVLRQRRVGSDELSDEEEPDDLSWTSDAVPQAQHFKRRRRFGTQPSRLPRFGLPKLNMGLDLNFLHASDLTHAATVEGFWASRHESPVLGWKEGMQSPM</sequence>
<accession>A0A4U6WEM6</accession>
<dbReference type="Gramene" id="TKW40444">
    <property type="protein sequence ID" value="TKW40444"/>
    <property type="gene ID" value="SEVIR_1G246700v2"/>
</dbReference>
<evidence type="ECO:0000313" key="2">
    <source>
        <dbReference type="EMBL" id="TKW40444.1"/>
    </source>
</evidence>
<gene>
    <name evidence="2" type="ORF">SEVIR_1G246700v2</name>
</gene>
<name>A0A4U6WEM6_SETVI</name>